<dbReference type="SUPFAM" id="SSF48613">
    <property type="entry name" value="Heme oxygenase-like"/>
    <property type="match status" value="1"/>
</dbReference>
<sequence length="334" mass="37423">MLRGPAGYRDHMMCPKPRGVLSEWVFDLLRELPERDAWRPGAAPTADGQEDAAIALWALHELSYGGFEDVDDRAEWEPAVLAVRRDLEDELESRLRERWAAYPSRTTPSPEEVPAALEALVAEDDGPSLADLVRRTADRDQVLELLRQRSVYHLKESDPATWVVPRLPVRAKAALMELQYDEYGDGDPNRLHSHMFARGLTAVGLRPEYGAYVDDALLETLEMNNAVSLLGLHRRLRGAAMGHLAAFEMTSSLPSRKMVQGLERLELGGAMAAYYDEHVEADAIHEQLALRDICGTLAEDEPDQSEDILFGAFTALDQECRFATRMLEVWDVAS</sequence>
<evidence type="ECO:0008006" key="2">
    <source>
        <dbReference type="Google" id="ProtNLM"/>
    </source>
</evidence>
<dbReference type="EMBL" id="CADCUM010000033">
    <property type="protein sequence ID" value="CAA9371883.1"/>
    <property type="molecule type" value="Genomic_DNA"/>
</dbReference>
<gene>
    <name evidence="1" type="ORF">AVDCRST_MAG32-768</name>
</gene>
<protein>
    <recommendedName>
        <fullName evidence="2">Iron-containing redox enzyme family protein</fullName>
    </recommendedName>
</protein>
<dbReference type="SMART" id="SM01236">
    <property type="entry name" value="Haem_oxygenase_2"/>
    <property type="match status" value="1"/>
</dbReference>
<dbReference type="Gene3D" id="1.20.910.10">
    <property type="entry name" value="Heme oxygenase-like"/>
    <property type="match status" value="1"/>
</dbReference>
<reference evidence="1" key="1">
    <citation type="submission" date="2020-02" db="EMBL/GenBank/DDBJ databases">
        <authorList>
            <person name="Meier V. D."/>
        </authorList>
    </citation>
    <scope>NUCLEOTIDE SEQUENCE</scope>
    <source>
        <strain evidence="1">AVDCRST_MAG32</strain>
    </source>
</reference>
<evidence type="ECO:0000313" key="1">
    <source>
        <dbReference type="EMBL" id="CAA9371883.1"/>
    </source>
</evidence>
<proteinExistence type="predicted"/>
<dbReference type="Pfam" id="PF14518">
    <property type="entry name" value="Haem_oxygenas_2"/>
    <property type="match status" value="1"/>
</dbReference>
<name>A0A6J4MZF3_9ACTN</name>
<dbReference type="InterPro" id="IPR016084">
    <property type="entry name" value="Haem_Oase-like_multi-hlx"/>
</dbReference>
<organism evidence="1">
    <name type="scientific">uncultured Nocardioides sp</name>
    <dbReference type="NCBI Taxonomy" id="198441"/>
    <lineage>
        <taxon>Bacteria</taxon>
        <taxon>Bacillati</taxon>
        <taxon>Actinomycetota</taxon>
        <taxon>Actinomycetes</taxon>
        <taxon>Propionibacteriales</taxon>
        <taxon>Nocardioidaceae</taxon>
        <taxon>Nocardioides</taxon>
        <taxon>environmental samples</taxon>
    </lineage>
</organism>
<accession>A0A6J4MZF3</accession>
<dbReference type="AlphaFoldDB" id="A0A6J4MZF3"/>